<dbReference type="SUPFAM" id="SSF46689">
    <property type="entry name" value="Homeodomain-like"/>
    <property type="match status" value="1"/>
</dbReference>
<dbReference type="InterPro" id="IPR009057">
    <property type="entry name" value="Homeodomain-like_sf"/>
</dbReference>
<dbReference type="InterPro" id="IPR036271">
    <property type="entry name" value="Tet_transcr_reg_TetR-rel_C_sf"/>
</dbReference>
<dbReference type="Pfam" id="PF00440">
    <property type="entry name" value="TetR_N"/>
    <property type="match status" value="1"/>
</dbReference>
<evidence type="ECO:0000256" key="4">
    <source>
        <dbReference type="PROSITE-ProRule" id="PRU00335"/>
    </source>
</evidence>
<feature type="DNA-binding region" description="H-T-H motif" evidence="4">
    <location>
        <begin position="27"/>
        <end position="46"/>
    </location>
</feature>
<organism evidence="6 7">
    <name type="scientific">Caballeronia mineralivorans PML1(12)</name>
    <dbReference type="NCBI Taxonomy" id="908627"/>
    <lineage>
        <taxon>Bacteria</taxon>
        <taxon>Pseudomonadati</taxon>
        <taxon>Pseudomonadota</taxon>
        <taxon>Betaproteobacteria</taxon>
        <taxon>Burkholderiales</taxon>
        <taxon>Burkholderiaceae</taxon>
        <taxon>Caballeronia</taxon>
    </lineage>
</organism>
<dbReference type="Pfam" id="PF16925">
    <property type="entry name" value="TetR_C_13"/>
    <property type="match status" value="1"/>
</dbReference>
<dbReference type="InterPro" id="IPR001647">
    <property type="entry name" value="HTH_TetR"/>
</dbReference>
<dbReference type="AlphaFoldDB" id="A0A0J1D2R3"/>
<dbReference type="Proteomes" id="UP000035963">
    <property type="component" value="Unassembled WGS sequence"/>
</dbReference>
<name>A0A0J1D2R3_9BURK</name>
<accession>A0A0J1D2R3</accession>
<dbReference type="InterPro" id="IPR011075">
    <property type="entry name" value="TetR_C"/>
</dbReference>
<dbReference type="OrthoDB" id="9809772at2"/>
<proteinExistence type="predicted"/>
<evidence type="ECO:0000256" key="3">
    <source>
        <dbReference type="ARBA" id="ARBA00023163"/>
    </source>
</evidence>
<comment type="caution">
    <text evidence="6">The sequence shown here is derived from an EMBL/GenBank/DDBJ whole genome shotgun (WGS) entry which is preliminary data.</text>
</comment>
<keyword evidence="3" id="KW-0804">Transcription</keyword>
<evidence type="ECO:0000256" key="1">
    <source>
        <dbReference type="ARBA" id="ARBA00023015"/>
    </source>
</evidence>
<evidence type="ECO:0000256" key="2">
    <source>
        <dbReference type="ARBA" id="ARBA00023125"/>
    </source>
</evidence>
<sequence length="193" mass="21251">MPRPSHRTKILTEGLKVVHERGFGGASVRDIVQAAGVPQGSFTNHFASKEAFGLEVMDLYFADSREVIRETLCNDLLAPLRRLEDYIDANIAHLTRNHSRNGCLFGNFAVEASDHSEVLRTRVVEIFAEVQKCVAYCLGAAVEAGELPPKTNCDELAQFVVSSLQGAILLAKAQRNPAPVEGFKRLLFTTVLR</sequence>
<protein>
    <submittedName>
        <fullName evidence="6">TetR family transcriptional regulator</fullName>
    </submittedName>
</protein>
<reference evidence="6 7" key="1">
    <citation type="journal article" date="2015" name="Genome Announc.">
        <title>Draft Genome Sequence of Burkholderia sp. Strain PML1(12), an Ectomycorrhizosphere-Inhabiting Bacterium with Effective Mineral-Weathering Ability.</title>
        <authorList>
            <person name="Uroz S."/>
            <person name="Oger P."/>
        </authorList>
    </citation>
    <scope>NUCLEOTIDE SEQUENCE [LARGE SCALE GENOMIC DNA]</scope>
    <source>
        <strain evidence="7">PML1(12)</strain>
    </source>
</reference>
<keyword evidence="7" id="KW-1185">Reference proteome</keyword>
<gene>
    <name evidence="6" type="ORF">EOS_06435</name>
</gene>
<dbReference type="Gene3D" id="1.10.357.10">
    <property type="entry name" value="Tetracycline Repressor, domain 2"/>
    <property type="match status" value="1"/>
</dbReference>
<dbReference type="PANTHER" id="PTHR47506">
    <property type="entry name" value="TRANSCRIPTIONAL REGULATORY PROTEIN"/>
    <property type="match status" value="1"/>
</dbReference>
<evidence type="ECO:0000259" key="5">
    <source>
        <dbReference type="PROSITE" id="PS50977"/>
    </source>
</evidence>
<keyword evidence="2 4" id="KW-0238">DNA-binding</keyword>
<evidence type="ECO:0000313" key="7">
    <source>
        <dbReference type="Proteomes" id="UP000035963"/>
    </source>
</evidence>
<keyword evidence="1" id="KW-0805">Transcription regulation</keyword>
<dbReference type="PATRIC" id="fig|908627.4.peg.1425"/>
<dbReference type="PROSITE" id="PS50977">
    <property type="entry name" value="HTH_TETR_2"/>
    <property type="match status" value="1"/>
</dbReference>
<dbReference type="SUPFAM" id="SSF48498">
    <property type="entry name" value="Tetracyclin repressor-like, C-terminal domain"/>
    <property type="match status" value="1"/>
</dbReference>
<evidence type="ECO:0000313" key="6">
    <source>
        <dbReference type="EMBL" id="KLU27055.1"/>
    </source>
</evidence>
<feature type="domain" description="HTH tetR-type" evidence="5">
    <location>
        <begin position="4"/>
        <end position="64"/>
    </location>
</feature>
<dbReference type="GO" id="GO:0003677">
    <property type="term" value="F:DNA binding"/>
    <property type="evidence" value="ECO:0007669"/>
    <property type="project" value="UniProtKB-UniRule"/>
</dbReference>
<dbReference type="EMBL" id="AEJF01000056">
    <property type="protein sequence ID" value="KLU27055.1"/>
    <property type="molecule type" value="Genomic_DNA"/>
</dbReference>
<dbReference type="PANTHER" id="PTHR47506:SF6">
    <property type="entry name" value="HTH-TYPE TRANSCRIPTIONAL REPRESSOR NEMR"/>
    <property type="match status" value="1"/>
</dbReference>
<dbReference type="RefSeq" id="WP_047845840.1">
    <property type="nucleotide sequence ID" value="NZ_AEJF01000056.1"/>
</dbReference>